<evidence type="ECO:0000256" key="2">
    <source>
        <dbReference type="ARBA" id="ARBA00022448"/>
    </source>
</evidence>
<dbReference type="Pfam" id="PF01347">
    <property type="entry name" value="Vitellogenin_N"/>
    <property type="match status" value="1"/>
</dbReference>
<dbReference type="PANTHER" id="PTHR13024">
    <property type="entry name" value="MICROSOMAL TRIGLYCERIDE TRANSFER PROTEIN, LARGE SUBUNIT"/>
    <property type="match status" value="1"/>
</dbReference>
<comment type="caution">
    <text evidence="7">The sequence shown here is derived from an EMBL/GenBank/DDBJ whole genome shotgun (WGS) entry which is preliminary data.</text>
</comment>
<name>A0A482VZD3_ASBVE</name>
<comment type="caution">
    <text evidence="5">Lacks conserved residue(s) required for the propagation of feature annotation.</text>
</comment>
<comment type="subcellular location">
    <subcellularLocation>
        <location evidence="1">Endoplasmic reticulum</location>
    </subcellularLocation>
</comment>
<dbReference type="OrthoDB" id="5865932at2759"/>
<dbReference type="Gene3D" id="1.25.10.20">
    <property type="entry name" value="Vitellinogen, superhelical"/>
    <property type="match status" value="1"/>
</dbReference>
<dbReference type="GO" id="GO:0005783">
    <property type="term" value="C:endoplasmic reticulum"/>
    <property type="evidence" value="ECO:0007669"/>
    <property type="project" value="UniProtKB-SubCell"/>
</dbReference>
<dbReference type="Proteomes" id="UP000292052">
    <property type="component" value="Unassembled WGS sequence"/>
</dbReference>
<dbReference type="InterPro" id="IPR011030">
    <property type="entry name" value="Lipovitellin_superhlx_dom"/>
</dbReference>
<dbReference type="GO" id="GO:0005548">
    <property type="term" value="F:phospholipid transporter activity"/>
    <property type="evidence" value="ECO:0007669"/>
    <property type="project" value="InterPro"/>
</dbReference>
<feature type="domain" description="Vitellogenin" evidence="6">
    <location>
        <begin position="33"/>
        <end position="650"/>
    </location>
</feature>
<protein>
    <submittedName>
        <fullName evidence="7">Microsomal triglyceride transfer protein large subunit</fullName>
    </submittedName>
</protein>
<dbReference type="GO" id="GO:0016323">
    <property type="term" value="C:basolateral plasma membrane"/>
    <property type="evidence" value="ECO:0007669"/>
    <property type="project" value="TreeGrafter"/>
</dbReference>
<dbReference type="Pfam" id="PF19444">
    <property type="entry name" value="MTP_lip_bd"/>
    <property type="match status" value="1"/>
</dbReference>
<evidence type="ECO:0000256" key="4">
    <source>
        <dbReference type="ARBA" id="ARBA00022824"/>
    </source>
</evidence>
<dbReference type="InterPro" id="IPR045811">
    <property type="entry name" value="MTP_lip-bd"/>
</dbReference>
<evidence type="ECO:0000313" key="7">
    <source>
        <dbReference type="EMBL" id="RZC38190.1"/>
    </source>
</evidence>
<dbReference type="InterPro" id="IPR015819">
    <property type="entry name" value="Lipid_transp_b-sht_shell"/>
</dbReference>
<evidence type="ECO:0000256" key="1">
    <source>
        <dbReference type="ARBA" id="ARBA00004240"/>
    </source>
</evidence>
<dbReference type="GO" id="GO:0042157">
    <property type="term" value="P:lipoprotein metabolic process"/>
    <property type="evidence" value="ECO:0007669"/>
    <property type="project" value="TreeGrafter"/>
</dbReference>
<evidence type="ECO:0000313" key="8">
    <source>
        <dbReference type="Proteomes" id="UP000292052"/>
    </source>
</evidence>
<gene>
    <name evidence="7" type="ORF">BDFB_002070</name>
</gene>
<keyword evidence="2" id="KW-0813">Transport</keyword>
<dbReference type="InterPro" id="IPR039988">
    <property type="entry name" value="MTTP"/>
</dbReference>
<dbReference type="PANTHER" id="PTHR13024:SF0">
    <property type="entry name" value="MICROSOMAL TRIACYLGLYCEROL TRANSFER PROTEIN"/>
    <property type="match status" value="1"/>
</dbReference>
<dbReference type="PROSITE" id="PS51211">
    <property type="entry name" value="VITELLOGENIN"/>
    <property type="match status" value="1"/>
</dbReference>
<dbReference type="Gene3D" id="2.30.230.10">
    <property type="entry name" value="Lipovitellin, beta-sheet shell regions, chain A"/>
    <property type="match status" value="1"/>
</dbReference>
<keyword evidence="3" id="KW-0732">Signal</keyword>
<dbReference type="InterPro" id="IPR001747">
    <property type="entry name" value="Vitellogenin_N"/>
</dbReference>
<dbReference type="SUPFAM" id="SSF48431">
    <property type="entry name" value="Lipovitellin-phosvitin complex, superhelical domain"/>
    <property type="match status" value="1"/>
</dbReference>
<dbReference type="GO" id="GO:0008289">
    <property type="term" value="F:lipid binding"/>
    <property type="evidence" value="ECO:0007669"/>
    <property type="project" value="InterPro"/>
</dbReference>
<keyword evidence="8" id="KW-1185">Reference proteome</keyword>
<sequence>MLTLYIVVAWLVGICYGFVLISSAAGQNDINLFQPGESSVFQLHSTVLLNEKGDSLKNVGFFITGDVIVNSVWGADNDRILKLELRSPQLHIRSRKAPSPDGFIQHSSKLETLSLNPFYVVWRSGKIDKILLPKGEPPSLTNLKKGIAGLFQFQFLDVETNETDASGLCQTNYRSIDANRFEKIKTNCVSSDLPFRKTKDAILDTIITSSRHVTYELDPRLDRIKAIYAKETHQMFLAAKEDLGSLIEADQILTHTKTEKTKIIRGPSLEAVLELISGGHTQESLLTEKEEIVNEEVKTFPNVVNDNRENLTPKNLGGLSSARAFLRLLEAARKATRDEISKVLGSKKNQKILSQIYDVLGFVQTQDSHATVMKKLHFDREDHLDLSERYLWALSMSSHPNPEVLKDLLDRYRKNDNFPEKVKDTLLLSIASMACATTAGNPQERKIIRNVEEIIVNGLNYAKNENRHIFLRALKNLKSKTTIPLLLKIIKTGTPKEAVLAFKALKSMNPKLWDKEVLKSARLAFLQLDQKYDSSSRTLAIDMLLESKPSDDVLRDLVYYLKTNDSSFEVKQYVIQRLQMFAEEDENFNSRLLTLIKSDPRLNNYEVLSPKGLSTALKRNFLKSPSTNGSLLTIQEIFGGIVKRGVVNVMMDKNGKNKEMFSLGIFAGGLNSFVGGESEGDDETATAGMELTILDTQIRPFVFFTGQSELMGHVWSGTASERTTAFQSLILLQDHLEFLRLGPGFVAELNLKGAMSFDLSGNIEISIWSRTADSVVEKSAGIVTNGLIIIDTYFVRSQIEFSASVEPKLNIKSDIDFSGGTNLCMRVTQPDSVFRHNIFKIERIPGSKHKMRIAKYKKVLVPGTTYSLNRKNDEMCSVMLS</sequence>
<organism evidence="7 8">
    <name type="scientific">Asbolus verrucosus</name>
    <name type="common">Desert ironclad beetle</name>
    <dbReference type="NCBI Taxonomy" id="1661398"/>
    <lineage>
        <taxon>Eukaryota</taxon>
        <taxon>Metazoa</taxon>
        <taxon>Ecdysozoa</taxon>
        <taxon>Arthropoda</taxon>
        <taxon>Hexapoda</taxon>
        <taxon>Insecta</taxon>
        <taxon>Pterygota</taxon>
        <taxon>Neoptera</taxon>
        <taxon>Endopterygota</taxon>
        <taxon>Coleoptera</taxon>
        <taxon>Polyphaga</taxon>
        <taxon>Cucujiformia</taxon>
        <taxon>Tenebrionidae</taxon>
        <taxon>Pimeliinae</taxon>
        <taxon>Asbolus</taxon>
    </lineage>
</organism>
<dbReference type="AlphaFoldDB" id="A0A482VZD3"/>
<accession>A0A482VZD3</accession>
<dbReference type="EMBL" id="QDEB01045756">
    <property type="protein sequence ID" value="RZC38190.1"/>
    <property type="molecule type" value="Genomic_DNA"/>
</dbReference>
<evidence type="ECO:0000259" key="6">
    <source>
        <dbReference type="PROSITE" id="PS51211"/>
    </source>
</evidence>
<evidence type="ECO:0000256" key="3">
    <source>
        <dbReference type="ARBA" id="ARBA00022729"/>
    </source>
</evidence>
<keyword evidence="4" id="KW-0256">Endoplasmic reticulum</keyword>
<dbReference type="SUPFAM" id="SSF56968">
    <property type="entry name" value="Lipovitellin-phosvitin complex, beta-sheet shell regions"/>
    <property type="match status" value="1"/>
</dbReference>
<evidence type="ECO:0000256" key="5">
    <source>
        <dbReference type="PROSITE-ProRule" id="PRU00557"/>
    </source>
</evidence>
<dbReference type="SMART" id="SM00638">
    <property type="entry name" value="LPD_N"/>
    <property type="match status" value="1"/>
</dbReference>
<dbReference type="GO" id="GO:0005794">
    <property type="term" value="C:Golgi apparatus"/>
    <property type="evidence" value="ECO:0007669"/>
    <property type="project" value="TreeGrafter"/>
</dbReference>
<dbReference type="STRING" id="1661398.A0A482VZD3"/>
<reference evidence="7 8" key="1">
    <citation type="submission" date="2017-03" db="EMBL/GenBank/DDBJ databases">
        <title>Genome of the blue death feigning beetle - Asbolus verrucosus.</title>
        <authorList>
            <person name="Rider S.D."/>
        </authorList>
    </citation>
    <scope>NUCLEOTIDE SEQUENCE [LARGE SCALE GENOMIC DNA]</scope>
    <source>
        <strain evidence="7">Butters</strain>
        <tissue evidence="7">Head and leg muscle</tissue>
    </source>
</reference>
<dbReference type="InterPro" id="IPR015816">
    <property type="entry name" value="Vitellinogen_b-sht_N"/>
</dbReference>
<proteinExistence type="predicted"/>